<gene>
    <name evidence="3" type="ORF">CPB83DRAFT_844863</name>
</gene>
<dbReference type="PANTHER" id="PTHR36223:SF1">
    <property type="entry name" value="TRANSCRIPTION ELONGATION FACTOR EAF N-TERMINAL DOMAIN-CONTAINING PROTEIN"/>
    <property type="match status" value="1"/>
</dbReference>
<feature type="domain" description="DUF7918" evidence="2">
    <location>
        <begin position="14"/>
        <end position="236"/>
    </location>
</feature>
<feature type="region of interest" description="Disordered" evidence="1">
    <location>
        <begin position="404"/>
        <end position="435"/>
    </location>
</feature>
<evidence type="ECO:0000256" key="1">
    <source>
        <dbReference type="SAM" id="MobiDB-lite"/>
    </source>
</evidence>
<reference evidence="3" key="1">
    <citation type="submission" date="2020-11" db="EMBL/GenBank/DDBJ databases">
        <authorList>
            <consortium name="DOE Joint Genome Institute"/>
            <person name="Ahrendt S."/>
            <person name="Riley R."/>
            <person name="Andreopoulos W."/>
            <person name="Labutti K."/>
            <person name="Pangilinan J."/>
            <person name="Ruiz-Duenas F.J."/>
            <person name="Barrasa J.M."/>
            <person name="Sanchez-Garcia M."/>
            <person name="Camarero S."/>
            <person name="Miyauchi S."/>
            <person name="Serrano A."/>
            <person name="Linde D."/>
            <person name="Babiker R."/>
            <person name="Drula E."/>
            <person name="Ayuso-Fernandez I."/>
            <person name="Pacheco R."/>
            <person name="Padilla G."/>
            <person name="Ferreira P."/>
            <person name="Barriuso J."/>
            <person name="Kellner H."/>
            <person name="Castanera R."/>
            <person name="Alfaro M."/>
            <person name="Ramirez L."/>
            <person name="Pisabarro A.G."/>
            <person name="Kuo A."/>
            <person name="Tritt A."/>
            <person name="Lipzen A."/>
            <person name="He G."/>
            <person name="Yan M."/>
            <person name="Ng V."/>
            <person name="Cullen D."/>
            <person name="Martin F."/>
            <person name="Rosso M.-N."/>
            <person name="Henrissat B."/>
            <person name="Hibbett D."/>
            <person name="Martinez A.T."/>
            <person name="Grigoriev I.V."/>
        </authorList>
    </citation>
    <scope>NUCLEOTIDE SEQUENCE</scope>
    <source>
        <strain evidence="3">CBS 506.95</strain>
    </source>
</reference>
<feature type="compositionally biased region" description="Low complexity" evidence="1">
    <location>
        <begin position="329"/>
        <end position="344"/>
    </location>
</feature>
<name>A0A9P6JUZ1_9AGAR</name>
<dbReference type="OrthoDB" id="3364132at2759"/>
<feature type="region of interest" description="Disordered" evidence="1">
    <location>
        <begin position="259"/>
        <end position="380"/>
    </location>
</feature>
<sequence>MPQDCLEFKQFKAWVNIDGEKTPCYAVEVDKKERTVSGWIASEKGKEFWVGINKMDKSRCAVRVTCYVDTLNVGRNFFKKSELAWVKFDSLMLSKKAERPFVFSSVNLTDDDAYLEPSLDEKKKGAIGELTFKVHRVTRLITKRTKRNRDDTSEEDDSEEEIKLEKVHERSKAGITMQHQAGLGEKRLKAVNSDDDVIEDRYYDTSVYSEIKELIATFTFRYRSLEVLQASGIAPRERKDDELPTNDGPKEVIVINEDGATEEPANPQPAIIDPEPDVPARHESIEPQQQSPDGHPLSPVSPPAVSGLEESTSGTLLSSQHDISAGGRQSLTPPLNSSTSTQSSELFNPATSVNPLKRTASEVDTAEEISEDKIKTDPDMDGVEARKIAILAELAQIERLQEMQRAAGPSAQKRVKREPSAPVMFFKPGEVIDLT</sequence>
<feature type="compositionally biased region" description="Basic and acidic residues" evidence="1">
    <location>
        <begin position="161"/>
        <end position="172"/>
    </location>
</feature>
<feature type="compositionally biased region" description="Polar residues" evidence="1">
    <location>
        <begin position="345"/>
        <end position="354"/>
    </location>
</feature>
<keyword evidence="4" id="KW-1185">Reference proteome</keyword>
<protein>
    <recommendedName>
        <fullName evidence="2">DUF7918 domain-containing protein</fullName>
    </recommendedName>
</protein>
<dbReference type="Proteomes" id="UP000807306">
    <property type="component" value="Unassembled WGS sequence"/>
</dbReference>
<evidence type="ECO:0000313" key="3">
    <source>
        <dbReference type="EMBL" id="KAF9533971.1"/>
    </source>
</evidence>
<feature type="compositionally biased region" description="Low complexity" evidence="1">
    <location>
        <begin position="306"/>
        <end position="319"/>
    </location>
</feature>
<organism evidence="3 4">
    <name type="scientific">Crepidotus variabilis</name>
    <dbReference type="NCBI Taxonomy" id="179855"/>
    <lineage>
        <taxon>Eukaryota</taxon>
        <taxon>Fungi</taxon>
        <taxon>Dikarya</taxon>
        <taxon>Basidiomycota</taxon>
        <taxon>Agaricomycotina</taxon>
        <taxon>Agaricomycetes</taxon>
        <taxon>Agaricomycetidae</taxon>
        <taxon>Agaricales</taxon>
        <taxon>Agaricineae</taxon>
        <taxon>Crepidotaceae</taxon>
        <taxon>Crepidotus</taxon>
    </lineage>
</organism>
<dbReference type="PANTHER" id="PTHR36223">
    <property type="entry name" value="BETA-LACTAMASE-TYPE TRANSPEPTIDASE FOLD DOMAIN CONTAINING PROTEIN"/>
    <property type="match status" value="1"/>
</dbReference>
<dbReference type="Pfam" id="PF25534">
    <property type="entry name" value="DUF7918"/>
    <property type="match status" value="1"/>
</dbReference>
<dbReference type="InterPro" id="IPR057678">
    <property type="entry name" value="DUF7918"/>
</dbReference>
<proteinExistence type="predicted"/>
<feature type="region of interest" description="Disordered" evidence="1">
    <location>
        <begin position="145"/>
        <end position="175"/>
    </location>
</feature>
<accession>A0A9P6JUZ1</accession>
<evidence type="ECO:0000313" key="4">
    <source>
        <dbReference type="Proteomes" id="UP000807306"/>
    </source>
</evidence>
<dbReference type="EMBL" id="MU157827">
    <property type="protein sequence ID" value="KAF9533971.1"/>
    <property type="molecule type" value="Genomic_DNA"/>
</dbReference>
<evidence type="ECO:0000259" key="2">
    <source>
        <dbReference type="Pfam" id="PF25534"/>
    </source>
</evidence>
<comment type="caution">
    <text evidence="3">The sequence shown here is derived from an EMBL/GenBank/DDBJ whole genome shotgun (WGS) entry which is preliminary data.</text>
</comment>
<dbReference type="AlphaFoldDB" id="A0A9P6JUZ1"/>
<feature type="compositionally biased region" description="Basic and acidic residues" evidence="1">
    <location>
        <begin position="371"/>
        <end position="380"/>
    </location>
</feature>